<accession>A0A183FBC3</accession>
<protein>
    <submittedName>
        <fullName evidence="4">Integrase catalytic domain-containing protein</fullName>
    </submittedName>
</protein>
<dbReference type="OrthoDB" id="5858800at2759"/>
<evidence type="ECO:0000313" key="4">
    <source>
        <dbReference type="WBParaSite" id="HPBE_0000346501-mRNA-1"/>
    </source>
</evidence>
<dbReference type="GO" id="GO:0003676">
    <property type="term" value="F:nucleic acid binding"/>
    <property type="evidence" value="ECO:0007669"/>
    <property type="project" value="InterPro"/>
</dbReference>
<reference evidence="4" key="2">
    <citation type="submission" date="2019-09" db="UniProtKB">
        <authorList>
            <consortium name="WormBaseParasite"/>
        </authorList>
    </citation>
    <scope>IDENTIFICATION</scope>
</reference>
<dbReference type="AlphaFoldDB" id="A0A183FBC3"/>
<dbReference type="InterPro" id="IPR012337">
    <property type="entry name" value="RNaseH-like_sf"/>
</dbReference>
<name>A0A183FBC3_HELPZ</name>
<proteinExistence type="predicted"/>
<dbReference type="PANTHER" id="PTHR47331">
    <property type="entry name" value="PHD-TYPE DOMAIN-CONTAINING PROTEIN"/>
    <property type="match status" value="1"/>
</dbReference>
<dbReference type="PROSITE" id="PS50994">
    <property type="entry name" value="INTEGRASE"/>
    <property type="match status" value="1"/>
</dbReference>
<dbReference type="Proteomes" id="UP000050761">
    <property type="component" value="Unassembled WGS sequence"/>
</dbReference>
<evidence type="ECO:0000313" key="3">
    <source>
        <dbReference type="Proteomes" id="UP000050761"/>
    </source>
</evidence>
<gene>
    <name evidence="2" type="ORF">HPBE_LOCUS3467</name>
</gene>
<dbReference type="EMBL" id="UZAH01009261">
    <property type="protein sequence ID" value="VDO35373.1"/>
    <property type="molecule type" value="Genomic_DNA"/>
</dbReference>
<dbReference type="SUPFAM" id="SSF53098">
    <property type="entry name" value="Ribonuclease H-like"/>
    <property type="match status" value="1"/>
</dbReference>
<feature type="domain" description="Integrase catalytic" evidence="1">
    <location>
        <begin position="86"/>
        <end position="279"/>
    </location>
</feature>
<dbReference type="WBParaSite" id="HPBE_0000346501-mRNA-1">
    <property type="protein sequence ID" value="HPBE_0000346501-mRNA-1"/>
    <property type="gene ID" value="HPBE_0000346501"/>
</dbReference>
<dbReference type="Gene3D" id="3.30.420.10">
    <property type="entry name" value="Ribonuclease H-like superfamily/Ribonuclease H"/>
    <property type="match status" value="1"/>
</dbReference>
<keyword evidence="3" id="KW-1185">Reference proteome</keyword>
<evidence type="ECO:0000259" key="1">
    <source>
        <dbReference type="PROSITE" id="PS50994"/>
    </source>
</evidence>
<evidence type="ECO:0000313" key="2">
    <source>
        <dbReference type="EMBL" id="VDO35373.1"/>
    </source>
</evidence>
<organism evidence="3 4">
    <name type="scientific">Heligmosomoides polygyrus</name>
    <name type="common">Parasitic roundworm</name>
    <dbReference type="NCBI Taxonomy" id="6339"/>
    <lineage>
        <taxon>Eukaryota</taxon>
        <taxon>Metazoa</taxon>
        <taxon>Ecdysozoa</taxon>
        <taxon>Nematoda</taxon>
        <taxon>Chromadorea</taxon>
        <taxon>Rhabditida</taxon>
        <taxon>Rhabditina</taxon>
        <taxon>Rhabditomorpha</taxon>
        <taxon>Strongyloidea</taxon>
        <taxon>Heligmosomidae</taxon>
        <taxon>Heligmosomoides</taxon>
    </lineage>
</organism>
<dbReference type="InterPro" id="IPR036397">
    <property type="entry name" value="RNaseH_sf"/>
</dbReference>
<dbReference type="InterPro" id="IPR001584">
    <property type="entry name" value="Integrase_cat-core"/>
</dbReference>
<accession>A0A3P7VVS8</accession>
<sequence length="292" mass="33744">MDEKTQLWRSRGRTANSSLPFDTNNPKILFRRQWITSLYIFHCHEENHHMGIAQTLTTLRQLVWISQVRTEVRKRLPLFPDYAKERVSQPQHAFINCGVDYTGPFMAKFNDQRTKVWIALFTCLNTRALYVDIATSFSASCFPNVLHRFIDSNGCPRGILSDNAPVFVSVVTMLSPLLTEDDQNLFDYSSRLNIPFKFVPALAPWQSGIYERMVKIFKPSFKAAIRSRKIELGEFHPLIKECEAFLNSRPLTYVYNIIDSDRISIMTNRLPPTVRSPSSPDFNKHMTLMTNG</sequence>
<reference evidence="2 3" key="1">
    <citation type="submission" date="2018-11" db="EMBL/GenBank/DDBJ databases">
        <authorList>
            <consortium name="Pathogen Informatics"/>
        </authorList>
    </citation>
    <scope>NUCLEOTIDE SEQUENCE [LARGE SCALE GENOMIC DNA]</scope>
</reference>
<dbReference type="GO" id="GO:0015074">
    <property type="term" value="P:DNA integration"/>
    <property type="evidence" value="ECO:0007669"/>
    <property type="project" value="InterPro"/>
</dbReference>